<dbReference type="Proteomes" id="UP001524944">
    <property type="component" value="Unassembled WGS sequence"/>
</dbReference>
<accession>A0ABT1Y4M6</accession>
<comment type="caution">
    <text evidence="1">The sequence shown here is derived from an EMBL/GenBank/DDBJ whole genome shotgun (WGS) entry which is preliminary data.</text>
</comment>
<gene>
    <name evidence="1" type="ORF">NVS47_09945</name>
</gene>
<name>A0ABT1Y4M6_9FIRM</name>
<dbReference type="EMBL" id="JANPWE010000004">
    <property type="protein sequence ID" value="MCR6545826.1"/>
    <property type="molecule type" value="Genomic_DNA"/>
</dbReference>
<keyword evidence="2" id="KW-1185">Reference proteome</keyword>
<organism evidence="1 2">
    <name type="scientific">Dehalobacterium formicoaceticum</name>
    <dbReference type="NCBI Taxonomy" id="51515"/>
    <lineage>
        <taxon>Bacteria</taxon>
        <taxon>Bacillati</taxon>
        <taxon>Bacillota</taxon>
        <taxon>Clostridia</taxon>
        <taxon>Eubacteriales</taxon>
        <taxon>Peptococcaceae</taxon>
        <taxon>Dehalobacterium</taxon>
    </lineage>
</organism>
<protein>
    <submittedName>
        <fullName evidence="1">Uncharacterized protein</fullName>
    </submittedName>
</protein>
<evidence type="ECO:0000313" key="1">
    <source>
        <dbReference type="EMBL" id="MCR6545826.1"/>
    </source>
</evidence>
<sequence>MNTKITKNLEVIEAMLYYWNALKDKEKVTEKFIYDIGEMPGLTNAYDEEFDSESVRRTLSAIKNRERFTSRTKKEARFWNNNLWMMEDLGYTDAMIQPLKKLNLDDLGENIQELAESKNFDQLEVIFAPLHFDDYSIKENKLIINFFKVKPVEDKAYIGEQELTEFIKEKLIELLEK</sequence>
<dbReference type="RefSeq" id="WP_089611109.1">
    <property type="nucleotide sequence ID" value="NZ_CP022121.1"/>
</dbReference>
<evidence type="ECO:0000313" key="2">
    <source>
        <dbReference type="Proteomes" id="UP001524944"/>
    </source>
</evidence>
<proteinExistence type="predicted"/>
<reference evidence="1 2" key="1">
    <citation type="submission" date="2022-08" db="EMBL/GenBank/DDBJ databases">
        <title>Proteogenomics of the novel Dehalobacterium formicoaceticum strain EZ94 highlights a key role of methyltransferases during anaerobic dichloromethane degradation.</title>
        <authorList>
            <person name="Wasmund K."/>
        </authorList>
    </citation>
    <scope>NUCLEOTIDE SEQUENCE [LARGE SCALE GENOMIC DNA]</scope>
    <source>
        <strain evidence="1 2">EZ94</strain>
    </source>
</reference>